<reference evidence="1" key="1">
    <citation type="journal article" date="2023" name="bioRxiv">
        <title>Improved chromosome-level genome assembly for marigold (Tagetes erecta).</title>
        <authorList>
            <person name="Jiang F."/>
            <person name="Yuan L."/>
            <person name="Wang S."/>
            <person name="Wang H."/>
            <person name="Xu D."/>
            <person name="Wang A."/>
            <person name="Fan W."/>
        </authorList>
    </citation>
    <scope>NUCLEOTIDE SEQUENCE</scope>
    <source>
        <strain evidence="1">WSJ</strain>
        <tissue evidence="1">Leaf</tissue>
    </source>
</reference>
<gene>
    <name evidence="1" type="ORF">QVD17_28491</name>
</gene>
<sequence>MASQGIAMYEAKRPRRETREPTIKQLVFKIKELVSSVNELYIATNQWLVTIGNDVRVLHREVEALILHIAEMRNPVPETLISCFHMSGGTSPWGCLFTSELPLNLTDSEV</sequence>
<evidence type="ECO:0000313" key="2">
    <source>
        <dbReference type="Proteomes" id="UP001229421"/>
    </source>
</evidence>
<organism evidence="1 2">
    <name type="scientific">Tagetes erecta</name>
    <name type="common">African marigold</name>
    <dbReference type="NCBI Taxonomy" id="13708"/>
    <lineage>
        <taxon>Eukaryota</taxon>
        <taxon>Viridiplantae</taxon>
        <taxon>Streptophyta</taxon>
        <taxon>Embryophyta</taxon>
        <taxon>Tracheophyta</taxon>
        <taxon>Spermatophyta</taxon>
        <taxon>Magnoliopsida</taxon>
        <taxon>eudicotyledons</taxon>
        <taxon>Gunneridae</taxon>
        <taxon>Pentapetalae</taxon>
        <taxon>asterids</taxon>
        <taxon>campanulids</taxon>
        <taxon>Asterales</taxon>
        <taxon>Asteraceae</taxon>
        <taxon>Asteroideae</taxon>
        <taxon>Heliantheae alliance</taxon>
        <taxon>Tageteae</taxon>
        <taxon>Tagetes</taxon>
    </lineage>
</organism>
<dbReference type="Proteomes" id="UP001229421">
    <property type="component" value="Unassembled WGS sequence"/>
</dbReference>
<name>A0AAD8NSS9_TARER</name>
<comment type="caution">
    <text evidence="1">The sequence shown here is derived from an EMBL/GenBank/DDBJ whole genome shotgun (WGS) entry which is preliminary data.</text>
</comment>
<evidence type="ECO:0000313" key="1">
    <source>
        <dbReference type="EMBL" id="KAK1419326.1"/>
    </source>
</evidence>
<dbReference type="AlphaFoldDB" id="A0AAD8NSS9"/>
<protein>
    <submittedName>
        <fullName evidence="1">Uncharacterized protein</fullName>
    </submittedName>
</protein>
<accession>A0AAD8NSS9</accession>
<proteinExistence type="predicted"/>
<keyword evidence="2" id="KW-1185">Reference proteome</keyword>
<dbReference type="EMBL" id="JAUHHV010000007">
    <property type="protein sequence ID" value="KAK1419326.1"/>
    <property type="molecule type" value="Genomic_DNA"/>
</dbReference>